<evidence type="ECO:0000256" key="1">
    <source>
        <dbReference type="SAM" id="MobiDB-lite"/>
    </source>
</evidence>
<comment type="caution">
    <text evidence="2">The sequence shown here is derived from an EMBL/GenBank/DDBJ whole genome shotgun (WGS) entry which is preliminary data.</text>
</comment>
<organism evidence="2 3">
    <name type="scientific">Embleya scabrispora</name>
    <dbReference type="NCBI Taxonomy" id="159449"/>
    <lineage>
        <taxon>Bacteria</taxon>
        <taxon>Bacillati</taxon>
        <taxon>Actinomycetota</taxon>
        <taxon>Actinomycetes</taxon>
        <taxon>Kitasatosporales</taxon>
        <taxon>Streptomycetaceae</taxon>
        <taxon>Embleya</taxon>
    </lineage>
</organism>
<sequence length="81" mass="8340">MVGASAGRRPKIAPTLGSGPGSGTSLPPTGSPRGEQRHAALRTGLAWSPGRYSFRHSGPAGGRLRPLHDPAETGDDDEPDE</sequence>
<feature type="compositionally biased region" description="Low complexity" evidence="1">
    <location>
        <begin position="23"/>
        <end position="32"/>
    </location>
</feature>
<dbReference type="EMBL" id="MWQN01000006">
    <property type="protein sequence ID" value="OPC76575.1"/>
    <property type="molecule type" value="Genomic_DNA"/>
</dbReference>
<evidence type="ECO:0000313" key="3">
    <source>
        <dbReference type="Proteomes" id="UP000190037"/>
    </source>
</evidence>
<dbReference type="Proteomes" id="UP000190037">
    <property type="component" value="Unassembled WGS sequence"/>
</dbReference>
<feature type="region of interest" description="Disordered" evidence="1">
    <location>
        <begin position="1"/>
        <end position="81"/>
    </location>
</feature>
<dbReference type="STRING" id="159449.B4N89_47100"/>
<proteinExistence type="predicted"/>
<keyword evidence="3" id="KW-1185">Reference proteome</keyword>
<protein>
    <submittedName>
        <fullName evidence="2">Uncharacterized protein</fullName>
    </submittedName>
</protein>
<dbReference type="AlphaFoldDB" id="A0A1T3NIM8"/>
<feature type="compositionally biased region" description="Acidic residues" evidence="1">
    <location>
        <begin position="72"/>
        <end position="81"/>
    </location>
</feature>
<reference evidence="2 3" key="1">
    <citation type="submission" date="2017-03" db="EMBL/GenBank/DDBJ databases">
        <title>Draft genome sequence of Streptomyces scabrisporus NF3, endophyte isolated from Amphipterygium adstringens.</title>
        <authorList>
            <person name="Vazquez M."/>
            <person name="Ceapa C.D."/>
            <person name="Rodriguez Luna D."/>
            <person name="Sanchez Esquivel S."/>
        </authorList>
    </citation>
    <scope>NUCLEOTIDE SEQUENCE [LARGE SCALE GENOMIC DNA]</scope>
    <source>
        <strain evidence="2 3">NF3</strain>
    </source>
</reference>
<name>A0A1T3NIM8_9ACTN</name>
<evidence type="ECO:0000313" key="2">
    <source>
        <dbReference type="EMBL" id="OPC76575.1"/>
    </source>
</evidence>
<accession>A0A1T3NIM8</accession>
<gene>
    <name evidence="2" type="ORF">B4N89_47100</name>
</gene>